<dbReference type="InterPro" id="IPR001680">
    <property type="entry name" value="WD40_rpt"/>
</dbReference>
<dbReference type="SMART" id="SM00320">
    <property type="entry name" value="WD40"/>
    <property type="match status" value="5"/>
</dbReference>
<dbReference type="PROSITE" id="PS50082">
    <property type="entry name" value="WD_REPEATS_2"/>
    <property type="match status" value="1"/>
</dbReference>
<name>X6NK16_RETFI</name>
<dbReference type="Gene3D" id="1.10.287.1490">
    <property type="match status" value="2"/>
</dbReference>
<protein>
    <submittedName>
        <fullName evidence="6">Viral A-type inclusion protein</fullName>
    </submittedName>
</protein>
<feature type="coiled-coil region" evidence="4">
    <location>
        <begin position="68"/>
        <end position="102"/>
    </location>
</feature>
<keyword evidence="2" id="KW-0677">Repeat</keyword>
<dbReference type="OrthoDB" id="2441647at2759"/>
<dbReference type="PROSITE" id="PS50294">
    <property type="entry name" value="WD_REPEATS_REGION"/>
    <property type="match status" value="1"/>
</dbReference>
<dbReference type="Pfam" id="PF00400">
    <property type="entry name" value="WD40"/>
    <property type="match status" value="2"/>
</dbReference>
<dbReference type="PANTHER" id="PTHR19848:SF8">
    <property type="entry name" value="F-BOX AND WD REPEAT DOMAIN CONTAINING 7"/>
    <property type="match status" value="1"/>
</dbReference>
<feature type="repeat" description="WD" evidence="3">
    <location>
        <begin position="586"/>
        <end position="621"/>
    </location>
</feature>
<dbReference type="PANTHER" id="PTHR19848">
    <property type="entry name" value="WD40 REPEAT PROTEIN"/>
    <property type="match status" value="1"/>
</dbReference>
<feature type="compositionally biased region" description="Basic and acidic residues" evidence="5">
    <location>
        <begin position="884"/>
        <end position="893"/>
    </location>
</feature>
<dbReference type="SUPFAM" id="SSF50978">
    <property type="entry name" value="WD40 repeat-like"/>
    <property type="match status" value="1"/>
</dbReference>
<dbReference type="AlphaFoldDB" id="X6NK16"/>
<dbReference type="Proteomes" id="UP000023152">
    <property type="component" value="Unassembled WGS sequence"/>
</dbReference>
<evidence type="ECO:0000256" key="4">
    <source>
        <dbReference type="SAM" id="Coils"/>
    </source>
</evidence>
<reference evidence="6 7" key="1">
    <citation type="journal article" date="2013" name="Curr. Biol.">
        <title>The Genome of the Foraminiferan Reticulomyxa filosa.</title>
        <authorList>
            <person name="Glockner G."/>
            <person name="Hulsmann N."/>
            <person name="Schleicher M."/>
            <person name="Noegel A.A."/>
            <person name="Eichinger L."/>
            <person name="Gallinger C."/>
            <person name="Pawlowski J."/>
            <person name="Sierra R."/>
            <person name="Euteneuer U."/>
            <person name="Pillet L."/>
            <person name="Moustafa A."/>
            <person name="Platzer M."/>
            <person name="Groth M."/>
            <person name="Szafranski K."/>
            <person name="Schliwa M."/>
        </authorList>
    </citation>
    <scope>NUCLEOTIDE SEQUENCE [LARGE SCALE GENOMIC DNA]</scope>
</reference>
<evidence type="ECO:0000256" key="3">
    <source>
        <dbReference type="PROSITE-ProRule" id="PRU00221"/>
    </source>
</evidence>
<dbReference type="OMA" id="CEHALAC"/>
<dbReference type="EMBL" id="ASPP01007954">
    <property type="protein sequence ID" value="ETO26316.1"/>
    <property type="molecule type" value="Genomic_DNA"/>
</dbReference>
<comment type="caution">
    <text evidence="6">The sequence shown here is derived from an EMBL/GenBank/DDBJ whole genome shotgun (WGS) entry which is preliminary data.</text>
</comment>
<feature type="coiled-coil region" evidence="4">
    <location>
        <begin position="131"/>
        <end position="578"/>
    </location>
</feature>
<evidence type="ECO:0000313" key="6">
    <source>
        <dbReference type="EMBL" id="ETO26316.1"/>
    </source>
</evidence>
<evidence type="ECO:0000313" key="7">
    <source>
        <dbReference type="Proteomes" id="UP000023152"/>
    </source>
</evidence>
<evidence type="ECO:0000256" key="5">
    <source>
        <dbReference type="SAM" id="MobiDB-lite"/>
    </source>
</evidence>
<dbReference type="InterPro" id="IPR036322">
    <property type="entry name" value="WD40_repeat_dom_sf"/>
</dbReference>
<evidence type="ECO:0000256" key="2">
    <source>
        <dbReference type="ARBA" id="ARBA00022737"/>
    </source>
</evidence>
<keyword evidence="1 3" id="KW-0853">WD repeat</keyword>
<dbReference type="SUPFAM" id="SSF90257">
    <property type="entry name" value="Myosin rod fragments"/>
    <property type="match status" value="1"/>
</dbReference>
<feature type="region of interest" description="Disordered" evidence="5">
    <location>
        <begin position="650"/>
        <end position="672"/>
    </location>
</feature>
<dbReference type="InterPro" id="IPR015943">
    <property type="entry name" value="WD40/YVTN_repeat-like_dom_sf"/>
</dbReference>
<sequence length="1038" mass="118400">MTRRLAELEQKTNERTKSMYDERQKRIKANQEKNEIRGKLLKVQKMVSARLKLLGIDLSNTDNMAEALDAALQAIQKLTIQLSEKEEILNELTKERDGLKASSEQQVLELRKLHESMEPLKDENVALKKQVKETNGNVKDLSGRLETLSDEKTQLAKELQNMERIMTKTTGADKQMIDRLNDKINESEKRYQDQKHTIENLNKHVNDLKEGMSDQKVAYEKQVAQLEFDVSQLQQHKIKLEQDVENYNKKYTDQQKNMEELNHNTDEMKLQFASAKAEYENKLESMSDVIDSLKGTKLQLENKVAELEDHCANHKTTIDELNREIAKLKAENEQLKNQLSNRNDSIDEQMKKLQALEDELKSKQKTIEELQERLNQMQQTTERNLQDFETQKTHLESQLHQYKEQNESVLFCFRLYVILSSSIIRLEQNSTEKEEKIKQLQLEQEKFAMETKEEKKQMETKMETLKFESEKVTQSKNVEIDDLSTQHKNIQSDLQNVKLELQQANERWQAIINRPREDKEVQTTMVGSEMNDVFVENPRLKEQVKQLQNKLTRIEAVIENLTTENKQLLTDMNDLIKKAAKFLPDSSTHKGEILAMSTSPTRLIVATSATDKTIRLWQVHTDAPDSGNENSTELPTPLEVTLPGSAALTTATPAEHSENKSPKKANTKSCEPYARSNVDSKVQALCFSPCGKYLAAGTNYCDTPDGYVVIWSVNNDATEGYVVHAFRSRPTVRFAGVRSVCFGMDTKGSNGHYSQLLFAGDVNGIVWCFNTEREQLIGKIQHHKDVIYGVGCGENGWLYSVSHDQHLCAFDLSLVELDVDFSAVIPINEVMRDILDSNSSSGNKLHVRVKSQGKPPSRRTSMRETSASPHKPQMSGKRPSAKNIKSDDVKRDENDDGLPEYKGQSVAEDTQYPFWCIAVSVDGAHVATGNRKLRVFSSKSAQESGEMTEPVKFTDTDTEHIKGIDCRFGMAIVTRRQVPRCKIFDLASGKELFKFTCKEKDGGYVFATFLCDRKHVVAMTQVLAKEPSPPVMKVYSYT</sequence>
<accession>X6NK16</accession>
<proteinExistence type="predicted"/>
<evidence type="ECO:0000256" key="1">
    <source>
        <dbReference type="ARBA" id="ARBA00022574"/>
    </source>
</evidence>
<keyword evidence="7" id="KW-1185">Reference proteome</keyword>
<keyword evidence="4" id="KW-0175">Coiled coil</keyword>
<feature type="region of interest" description="Disordered" evidence="5">
    <location>
        <begin position="842"/>
        <end position="903"/>
    </location>
</feature>
<dbReference type="Gene3D" id="2.130.10.10">
    <property type="entry name" value="YVTN repeat-like/Quinoprotein amine dehydrogenase"/>
    <property type="match status" value="2"/>
</dbReference>
<gene>
    <name evidence="6" type="ORF">RFI_10822</name>
</gene>
<organism evidence="6 7">
    <name type="scientific">Reticulomyxa filosa</name>
    <dbReference type="NCBI Taxonomy" id="46433"/>
    <lineage>
        <taxon>Eukaryota</taxon>
        <taxon>Sar</taxon>
        <taxon>Rhizaria</taxon>
        <taxon>Retaria</taxon>
        <taxon>Foraminifera</taxon>
        <taxon>Monothalamids</taxon>
        <taxon>Reticulomyxidae</taxon>
        <taxon>Reticulomyxa</taxon>
    </lineage>
</organism>